<accession>A0AA86PG74</accession>
<sequence length="526" mass="62984">MKKQNAFSQFNNNLNLIRNKIIPSTQVVHKQVDESLAKQFEYVEIDDIFMNRLQDFINKHEKKPLHLQAQVVKLEEQRMPEPVQAKVEIIDYFKPSERSYKLLPRTSSDESKPAKAILIDDTEFENLKNELNNPIPDRFANEVLFEDNYNPEQIEEFEEYFEEFEDQLESEPSEHIQIQPAKSIQSKPAQAQEPQINQEPIPQHQVKQEPTQVKHEDTQKASVVKVKEYSEEEQHKVFNELSSEHSTDEVHVTQKQVKTVQNKNENKNENEIYNFFLPKLFEKITDFEASIDDDDDVIRRRKKDLITGRIQGKNTWTNEQINMLKCYITYLKKNNIRIHFGPIAQALEKPRKDCEQKYQEIFMNVWSAEQKQELINLVKQQMHENCYVDFNDISQILYKTSDSCIQTYIELMDSRWTQQMDKMLTEYVYSSQEKPPFWSLIAFQLGVYELACVKRYQLLKLDQESAWSEEELDDLKNWWTQWRKEKFMSRQVSKEEIREILPHKQIWEVRKKLIETGCRLDRIQWK</sequence>
<comment type="caution">
    <text evidence="2">The sequence shown here is derived from an EMBL/GenBank/DDBJ whole genome shotgun (WGS) entry which is preliminary data.</text>
</comment>
<gene>
    <name evidence="2" type="ORF">HINF_LOCUS25422</name>
    <name evidence="3" type="ORF">HINF_LOCUS42778</name>
</gene>
<evidence type="ECO:0008006" key="5">
    <source>
        <dbReference type="Google" id="ProtNLM"/>
    </source>
</evidence>
<evidence type="ECO:0000313" key="4">
    <source>
        <dbReference type="Proteomes" id="UP001642409"/>
    </source>
</evidence>
<evidence type="ECO:0000256" key="1">
    <source>
        <dbReference type="SAM" id="MobiDB-lite"/>
    </source>
</evidence>
<evidence type="ECO:0000313" key="3">
    <source>
        <dbReference type="EMBL" id="CAL6048621.1"/>
    </source>
</evidence>
<dbReference type="EMBL" id="CATOUU010000652">
    <property type="protein sequence ID" value="CAI9937777.1"/>
    <property type="molecule type" value="Genomic_DNA"/>
</dbReference>
<keyword evidence="4" id="KW-1185">Reference proteome</keyword>
<dbReference type="Pfam" id="PF13921">
    <property type="entry name" value="Myb_DNA-bind_6"/>
    <property type="match status" value="1"/>
</dbReference>
<dbReference type="EMBL" id="CAXDID020000176">
    <property type="protein sequence ID" value="CAL6048621.1"/>
    <property type="molecule type" value="Genomic_DNA"/>
</dbReference>
<name>A0AA86PG74_9EUKA</name>
<dbReference type="Proteomes" id="UP001642409">
    <property type="component" value="Unassembled WGS sequence"/>
</dbReference>
<proteinExistence type="predicted"/>
<reference evidence="2" key="1">
    <citation type="submission" date="2023-06" db="EMBL/GenBank/DDBJ databases">
        <authorList>
            <person name="Kurt Z."/>
        </authorList>
    </citation>
    <scope>NUCLEOTIDE SEQUENCE</scope>
</reference>
<evidence type="ECO:0000313" key="2">
    <source>
        <dbReference type="EMBL" id="CAI9937777.1"/>
    </source>
</evidence>
<reference evidence="3 4" key="2">
    <citation type="submission" date="2024-07" db="EMBL/GenBank/DDBJ databases">
        <authorList>
            <person name="Akdeniz Z."/>
        </authorList>
    </citation>
    <scope>NUCLEOTIDE SEQUENCE [LARGE SCALE GENOMIC DNA]</scope>
</reference>
<protein>
    <recommendedName>
        <fullName evidence="5">Myb-like domain-containing protein</fullName>
    </recommendedName>
</protein>
<feature type="region of interest" description="Disordered" evidence="1">
    <location>
        <begin position="167"/>
        <end position="195"/>
    </location>
</feature>
<dbReference type="AlphaFoldDB" id="A0AA86PG74"/>
<organism evidence="2">
    <name type="scientific">Hexamita inflata</name>
    <dbReference type="NCBI Taxonomy" id="28002"/>
    <lineage>
        <taxon>Eukaryota</taxon>
        <taxon>Metamonada</taxon>
        <taxon>Diplomonadida</taxon>
        <taxon>Hexamitidae</taxon>
        <taxon>Hexamitinae</taxon>
        <taxon>Hexamita</taxon>
    </lineage>
</organism>